<dbReference type="SMART" id="SM00862">
    <property type="entry name" value="Trans_reg_C"/>
    <property type="match status" value="1"/>
</dbReference>
<evidence type="ECO:0000256" key="1">
    <source>
        <dbReference type="ARBA" id="ARBA00005820"/>
    </source>
</evidence>
<dbReference type="InterPro" id="IPR016032">
    <property type="entry name" value="Sig_transdc_resp-reg_C-effctor"/>
</dbReference>
<evidence type="ECO:0000256" key="4">
    <source>
        <dbReference type="ARBA" id="ARBA00023163"/>
    </source>
</evidence>
<dbReference type="Gene3D" id="1.25.40.10">
    <property type="entry name" value="Tetratricopeptide repeat domain"/>
    <property type="match status" value="1"/>
</dbReference>
<evidence type="ECO:0000313" key="8">
    <source>
        <dbReference type="Proteomes" id="UP001139157"/>
    </source>
</evidence>
<accession>A0A9X2E5N1</accession>
<dbReference type="Pfam" id="PF00486">
    <property type="entry name" value="Trans_reg_C"/>
    <property type="match status" value="1"/>
</dbReference>
<comment type="caution">
    <text evidence="7">The sequence shown here is derived from an EMBL/GenBank/DDBJ whole genome shotgun (WGS) entry which is preliminary data.</text>
</comment>
<dbReference type="RefSeq" id="WP_251912302.1">
    <property type="nucleotide sequence ID" value="NZ_JAMRXG010000005.1"/>
</dbReference>
<reference evidence="7" key="1">
    <citation type="submission" date="2022-06" db="EMBL/GenBank/DDBJ databases">
        <title>Novel species in genus nocardia.</title>
        <authorList>
            <person name="Li F."/>
        </authorList>
    </citation>
    <scope>NUCLEOTIDE SEQUENCE</scope>
    <source>
        <strain evidence="7">CDC141</strain>
    </source>
</reference>
<keyword evidence="8" id="KW-1185">Reference proteome</keyword>
<evidence type="ECO:0000256" key="5">
    <source>
        <dbReference type="PROSITE-ProRule" id="PRU01091"/>
    </source>
</evidence>
<dbReference type="AlphaFoldDB" id="A0A9X2E5N1"/>
<dbReference type="PANTHER" id="PTHR35807">
    <property type="entry name" value="TRANSCRIPTIONAL REGULATOR REDD-RELATED"/>
    <property type="match status" value="1"/>
</dbReference>
<organism evidence="7 8">
    <name type="scientific">Nocardia pulmonis</name>
    <dbReference type="NCBI Taxonomy" id="2951408"/>
    <lineage>
        <taxon>Bacteria</taxon>
        <taxon>Bacillati</taxon>
        <taxon>Actinomycetota</taxon>
        <taxon>Actinomycetes</taxon>
        <taxon>Mycobacteriales</taxon>
        <taxon>Nocardiaceae</taxon>
        <taxon>Nocardia</taxon>
    </lineage>
</organism>
<feature type="DNA-binding region" description="OmpR/PhoB-type" evidence="5">
    <location>
        <begin position="9"/>
        <end position="114"/>
    </location>
</feature>
<dbReference type="GO" id="GO:0003677">
    <property type="term" value="F:DNA binding"/>
    <property type="evidence" value="ECO:0007669"/>
    <property type="project" value="UniProtKB-UniRule"/>
</dbReference>
<keyword evidence="3 5" id="KW-0238">DNA-binding</keyword>
<dbReference type="CDD" id="cd15831">
    <property type="entry name" value="BTAD"/>
    <property type="match status" value="1"/>
</dbReference>
<dbReference type="Gene3D" id="1.10.10.10">
    <property type="entry name" value="Winged helix-like DNA-binding domain superfamily/Winged helix DNA-binding domain"/>
    <property type="match status" value="1"/>
</dbReference>
<dbReference type="SMART" id="SM01043">
    <property type="entry name" value="BTAD"/>
    <property type="match status" value="1"/>
</dbReference>
<keyword evidence="4" id="KW-0804">Transcription</keyword>
<dbReference type="GO" id="GO:0006355">
    <property type="term" value="P:regulation of DNA-templated transcription"/>
    <property type="evidence" value="ECO:0007669"/>
    <property type="project" value="InterPro"/>
</dbReference>
<evidence type="ECO:0000256" key="2">
    <source>
        <dbReference type="ARBA" id="ARBA00023015"/>
    </source>
</evidence>
<dbReference type="Proteomes" id="UP001139157">
    <property type="component" value="Unassembled WGS sequence"/>
</dbReference>
<proteinExistence type="inferred from homology"/>
<dbReference type="SUPFAM" id="SSF46894">
    <property type="entry name" value="C-terminal effector domain of the bipartite response regulators"/>
    <property type="match status" value="1"/>
</dbReference>
<dbReference type="GO" id="GO:0000160">
    <property type="term" value="P:phosphorelay signal transduction system"/>
    <property type="evidence" value="ECO:0007669"/>
    <property type="project" value="InterPro"/>
</dbReference>
<dbReference type="InterPro" id="IPR005158">
    <property type="entry name" value="BTAD"/>
</dbReference>
<evidence type="ECO:0000259" key="6">
    <source>
        <dbReference type="PROSITE" id="PS51755"/>
    </source>
</evidence>
<dbReference type="InterPro" id="IPR051677">
    <property type="entry name" value="AfsR-DnrI-RedD_regulator"/>
</dbReference>
<evidence type="ECO:0000256" key="3">
    <source>
        <dbReference type="ARBA" id="ARBA00023125"/>
    </source>
</evidence>
<name>A0A9X2E5N1_9NOCA</name>
<dbReference type="Pfam" id="PF03704">
    <property type="entry name" value="BTAD"/>
    <property type="match status" value="1"/>
</dbReference>
<sequence>MTELSLSSAAVRTESPRLDFSVLGSLTVTRGDGFVLTPTPPKLRLLLAMLILRANQVVSADWLIHGLWGAHPPRTAVTTLQVYISKLRRALIGPDWRTVRGVIDTDTSGYVLRMAGHGCDYLRVRSLGQQARAAEASGDLAEAARLLSESLALWRGPALADVRGGSWLNSQAKALDEELTDLRERWIGLELQLGRHRSLVGELYRLVEEYPNWETLYHHLMIALHRSGRTADALDIYGEMRIRFVDEYGMEPGPVSRRLHQRLLCRDPALNDLSISQFSA</sequence>
<dbReference type="SUPFAM" id="SSF48452">
    <property type="entry name" value="TPR-like"/>
    <property type="match status" value="1"/>
</dbReference>
<dbReference type="EMBL" id="JAMRXG010000005">
    <property type="protein sequence ID" value="MCM6774572.1"/>
    <property type="molecule type" value="Genomic_DNA"/>
</dbReference>
<protein>
    <submittedName>
        <fullName evidence="7">AfsR/SARP family transcriptional regulator</fullName>
    </submittedName>
</protein>
<dbReference type="PANTHER" id="PTHR35807:SF1">
    <property type="entry name" value="TRANSCRIPTIONAL REGULATOR REDD"/>
    <property type="match status" value="1"/>
</dbReference>
<feature type="domain" description="OmpR/PhoB-type" evidence="6">
    <location>
        <begin position="9"/>
        <end position="114"/>
    </location>
</feature>
<dbReference type="InterPro" id="IPR001867">
    <property type="entry name" value="OmpR/PhoB-type_DNA-bd"/>
</dbReference>
<evidence type="ECO:0000313" key="7">
    <source>
        <dbReference type="EMBL" id="MCM6774572.1"/>
    </source>
</evidence>
<gene>
    <name evidence="7" type="ORF">NDR86_13925</name>
</gene>
<dbReference type="InterPro" id="IPR036388">
    <property type="entry name" value="WH-like_DNA-bd_sf"/>
</dbReference>
<comment type="similarity">
    <text evidence="1">Belongs to the AfsR/DnrI/RedD regulatory family.</text>
</comment>
<dbReference type="InterPro" id="IPR011990">
    <property type="entry name" value="TPR-like_helical_dom_sf"/>
</dbReference>
<keyword evidence="2" id="KW-0805">Transcription regulation</keyword>
<dbReference type="PROSITE" id="PS51755">
    <property type="entry name" value="OMPR_PHOB"/>
    <property type="match status" value="1"/>
</dbReference>